<feature type="compositionally biased region" description="Polar residues" evidence="1">
    <location>
        <begin position="288"/>
        <end position="302"/>
    </location>
</feature>
<dbReference type="AlphaFoldDB" id="A0A2V5IRF9"/>
<dbReference type="RefSeq" id="WP_110484678.1">
    <property type="nucleotide sequence ID" value="NZ_QJVC01000004.1"/>
</dbReference>
<organism evidence="3 4">
    <name type="scientific">Arthrobacter psychrolactophilus</name>
    <dbReference type="NCBI Taxonomy" id="92442"/>
    <lineage>
        <taxon>Bacteria</taxon>
        <taxon>Bacillati</taxon>
        <taxon>Actinomycetota</taxon>
        <taxon>Actinomycetes</taxon>
        <taxon>Micrococcales</taxon>
        <taxon>Micrococcaceae</taxon>
        <taxon>Arthrobacter</taxon>
    </lineage>
</organism>
<evidence type="ECO:0000256" key="1">
    <source>
        <dbReference type="SAM" id="MobiDB-lite"/>
    </source>
</evidence>
<name>A0A2V5IRF9_9MICC</name>
<feature type="region of interest" description="Disordered" evidence="1">
    <location>
        <begin position="65"/>
        <end position="252"/>
    </location>
</feature>
<feature type="compositionally biased region" description="Polar residues" evidence="1">
    <location>
        <begin position="147"/>
        <end position="157"/>
    </location>
</feature>
<dbReference type="OrthoDB" id="3628931at2"/>
<keyword evidence="2" id="KW-0472">Membrane</keyword>
<keyword evidence="2" id="KW-0812">Transmembrane</keyword>
<feature type="compositionally biased region" description="Polar residues" evidence="1">
    <location>
        <begin position="1"/>
        <end position="29"/>
    </location>
</feature>
<comment type="caution">
    <text evidence="3">The sequence shown here is derived from an EMBL/GenBank/DDBJ whole genome shotgun (WGS) entry which is preliminary data.</text>
</comment>
<feature type="compositionally biased region" description="Low complexity" evidence="1">
    <location>
        <begin position="181"/>
        <end position="208"/>
    </location>
</feature>
<feature type="region of interest" description="Disordered" evidence="1">
    <location>
        <begin position="1"/>
        <end position="36"/>
    </location>
</feature>
<evidence type="ECO:0000313" key="4">
    <source>
        <dbReference type="Proteomes" id="UP000247980"/>
    </source>
</evidence>
<evidence type="ECO:0000313" key="3">
    <source>
        <dbReference type="EMBL" id="PYI39115.1"/>
    </source>
</evidence>
<accession>A0A2V5IRF9</accession>
<reference evidence="3 4" key="1">
    <citation type="submission" date="2018-05" db="EMBL/GenBank/DDBJ databases">
        <title>Genetic diversity of glacier-inhabiting Cryobacterium bacteria in China and description of Cryobacterium mengkeensis sp. nov. and Arthrobacter glacialis sp. nov.</title>
        <authorList>
            <person name="Liu Q."/>
            <person name="Xin Y.-H."/>
        </authorList>
    </citation>
    <scope>NUCLEOTIDE SEQUENCE [LARGE SCALE GENOMIC DNA]</scope>
    <source>
        <strain evidence="3 4">B7</strain>
    </source>
</reference>
<feature type="region of interest" description="Disordered" evidence="1">
    <location>
        <begin position="271"/>
        <end position="302"/>
    </location>
</feature>
<gene>
    <name evidence="3" type="ORF">CVS30_07360</name>
</gene>
<feature type="compositionally biased region" description="Low complexity" evidence="1">
    <location>
        <begin position="271"/>
        <end position="287"/>
    </location>
</feature>
<protein>
    <submittedName>
        <fullName evidence="3">Uncharacterized protein</fullName>
    </submittedName>
</protein>
<keyword evidence="4" id="KW-1185">Reference proteome</keyword>
<feature type="compositionally biased region" description="Basic and acidic residues" evidence="1">
    <location>
        <begin position="209"/>
        <end position="220"/>
    </location>
</feature>
<keyword evidence="2" id="KW-1133">Transmembrane helix</keyword>
<evidence type="ECO:0000256" key="2">
    <source>
        <dbReference type="SAM" id="Phobius"/>
    </source>
</evidence>
<feature type="transmembrane region" description="Helical" evidence="2">
    <location>
        <begin position="311"/>
        <end position="333"/>
    </location>
</feature>
<dbReference type="Proteomes" id="UP000247980">
    <property type="component" value="Unassembled WGS sequence"/>
</dbReference>
<sequence length="504" mass="51690">MNESNDASDQGAQKKPQNSQAADQEQTPDSEIAASELAEPTLGAAEISGDVAESVDLEAVEAEAARVEHEAELASQGVSVSLGEDAPKDPAATAEDQAKPVAQDAPAEESGAELTESADPIEEAPAEEPSTVEETPIEDRSGEDASQEVTADTSTAETAKGATVATSDTAEASDAAESEEATPAATDEASAEAPIAEPPATTGPGPHTTSEDAHGWRRPETPWQPKAGQWQSPAQLARTEEEAASTNAIPVGELEEKAAIPSAATSAIPAQARAVDPAAQQPAAAAASSTPPNSDTAQSGEAMSASSKKKLFILLGAAVVGLGLIALLIWLIVDLIIGGNDGENVVPVSSASSQAETLAPSNAGTSPAATAEASKTTTANANDGLILAALSPLDWRSGDCLRDFTDQSKSADVVLCSSPHNAQLVGTFYYDDADEFPGVEALKAKALDVCNGVVFTSVAAETKTLLQSTAYPTEATWNDQNDRRVDCMVHDTREGNQLEADLVK</sequence>
<dbReference type="EMBL" id="QJVC01000004">
    <property type="protein sequence ID" value="PYI39115.1"/>
    <property type="molecule type" value="Genomic_DNA"/>
</dbReference>
<proteinExistence type="predicted"/>